<name>A0A0C9VCQ4_SPHS4</name>
<dbReference type="EMBL" id="KN837115">
    <property type="protein sequence ID" value="KIJ44759.1"/>
    <property type="molecule type" value="Genomic_DNA"/>
</dbReference>
<gene>
    <name evidence="1" type="ORF">M422DRAFT_251744</name>
</gene>
<evidence type="ECO:0000313" key="2">
    <source>
        <dbReference type="Proteomes" id="UP000054279"/>
    </source>
</evidence>
<organism evidence="1 2">
    <name type="scientific">Sphaerobolus stellatus (strain SS14)</name>
    <dbReference type="NCBI Taxonomy" id="990650"/>
    <lineage>
        <taxon>Eukaryota</taxon>
        <taxon>Fungi</taxon>
        <taxon>Dikarya</taxon>
        <taxon>Basidiomycota</taxon>
        <taxon>Agaricomycotina</taxon>
        <taxon>Agaricomycetes</taxon>
        <taxon>Phallomycetidae</taxon>
        <taxon>Geastrales</taxon>
        <taxon>Sphaerobolaceae</taxon>
        <taxon>Sphaerobolus</taxon>
    </lineage>
</organism>
<dbReference type="AlphaFoldDB" id="A0A0C9VCQ4"/>
<evidence type="ECO:0000313" key="1">
    <source>
        <dbReference type="EMBL" id="KIJ44759.1"/>
    </source>
</evidence>
<dbReference type="HOGENOM" id="CLU_146213_0_0_1"/>
<dbReference type="Proteomes" id="UP000054279">
    <property type="component" value="Unassembled WGS sequence"/>
</dbReference>
<proteinExistence type="predicted"/>
<reference evidence="1 2" key="1">
    <citation type="submission" date="2014-06" db="EMBL/GenBank/DDBJ databases">
        <title>Evolutionary Origins and Diversification of the Mycorrhizal Mutualists.</title>
        <authorList>
            <consortium name="DOE Joint Genome Institute"/>
            <consortium name="Mycorrhizal Genomics Consortium"/>
            <person name="Kohler A."/>
            <person name="Kuo A."/>
            <person name="Nagy L.G."/>
            <person name="Floudas D."/>
            <person name="Copeland A."/>
            <person name="Barry K.W."/>
            <person name="Cichocki N."/>
            <person name="Veneault-Fourrey C."/>
            <person name="LaButti K."/>
            <person name="Lindquist E.A."/>
            <person name="Lipzen A."/>
            <person name="Lundell T."/>
            <person name="Morin E."/>
            <person name="Murat C."/>
            <person name="Riley R."/>
            <person name="Ohm R."/>
            <person name="Sun H."/>
            <person name="Tunlid A."/>
            <person name="Henrissat B."/>
            <person name="Grigoriev I.V."/>
            <person name="Hibbett D.S."/>
            <person name="Martin F."/>
        </authorList>
    </citation>
    <scope>NUCLEOTIDE SEQUENCE [LARGE SCALE GENOMIC DNA]</scope>
    <source>
        <strain evidence="1 2">SS14</strain>
    </source>
</reference>
<protein>
    <submittedName>
        <fullName evidence="1">Uncharacterized protein</fullName>
    </submittedName>
</protein>
<sequence length="151" mass="16866">MPVPSLPEILPRDLVPRKSQSFHPRGLASLLGLYRSQQFHRTRSSIGRAVANPKRLDTPTAFKQVFDESPPSASSLLNRYAGSRHVPRLHPLHPLLDPAASQAALKDQAKPALARSSRTVEEDNDVLVYCPSCHRYRALEHFCIKDVSPEL</sequence>
<keyword evidence="2" id="KW-1185">Reference proteome</keyword>
<accession>A0A0C9VCQ4</accession>